<dbReference type="PANTHER" id="PTHR30620">
    <property type="entry name" value="PERIPLASMIC BETA-GLUCOSIDASE-RELATED"/>
    <property type="match status" value="1"/>
</dbReference>
<evidence type="ECO:0000313" key="5">
    <source>
        <dbReference type="EMBL" id="GIU67795.1"/>
    </source>
</evidence>
<feature type="domain" description="Glycoside hydrolase family 3 C-terminal" evidence="4">
    <location>
        <begin position="418"/>
        <end position="629"/>
    </location>
</feature>
<dbReference type="Pfam" id="PF01915">
    <property type="entry name" value="Glyco_hydro_3_C"/>
    <property type="match status" value="1"/>
</dbReference>
<comment type="caution">
    <text evidence="5">The sequence shown here is derived from an EMBL/GenBank/DDBJ whole genome shotgun (WGS) entry which is preliminary data.</text>
</comment>
<evidence type="ECO:0000259" key="3">
    <source>
        <dbReference type="Pfam" id="PF00933"/>
    </source>
</evidence>
<dbReference type="PRINTS" id="PR00133">
    <property type="entry name" value="GLHYDRLASE3"/>
</dbReference>
<keyword evidence="6" id="KW-1185">Reference proteome</keyword>
<dbReference type="InterPro" id="IPR036962">
    <property type="entry name" value="Glyco_hydro_3_N_sf"/>
</dbReference>
<dbReference type="InterPro" id="IPR017853">
    <property type="entry name" value="GH"/>
</dbReference>
<dbReference type="RefSeq" id="WP_284360920.1">
    <property type="nucleotide sequence ID" value="NZ_BPFZ01000014.1"/>
</dbReference>
<dbReference type="SUPFAM" id="SSF51445">
    <property type="entry name" value="(Trans)glycosidases"/>
    <property type="match status" value="1"/>
</dbReference>
<name>A0ABQ4PXU8_9PROT</name>
<protein>
    <submittedName>
        <fullName evidence="5">Glucan 1,4-beta-glucosidase</fullName>
    </submittedName>
</protein>
<gene>
    <name evidence="5" type="primary">celD</name>
    <name evidence="5" type="ORF">PsB1_1949</name>
</gene>
<feature type="region of interest" description="Disordered" evidence="2">
    <location>
        <begin position="1"/>
        <end position="35"/>
    </location>
</feature>
<dbReference type="SUPFAM" id="SSF52279">
    <property type="entry name" value="Beta-D-glucan exohydrolase, C-terminal domain"/>
    <property type="match status" value="1"/>
</dbReference>
<dbReference type="InterPro" id="IPR036881">
    <property type="entry name" value="Glyco_hydro_3_C_sf"/>
</dbReference>
<dbReference type="InterPro" id="IPR001764">
    <property type="entry name" value="Glyco_hydro_3_N"/>
</dbReference>
<dbReference type="InterPro" id="IPR051915">
    <property type="entry name" value="Cellulose_Degrad_GH3"/>
</dbReference>
<accession>A0ABQ4PXU8</accession>
<evidence type="ECO:0000259" key="4">
    <source>
        <dbReference type="Pfam" id="PF01915"/>
    </source>
</evidence>
<reference evidence="5" key="1">
    <citation type="submission" date="2021-05" db="EMBL/GenBank/DDBJ databases">
        <authorList>
            <person name="Tanabe Y."/>
        </authorList>
    </citation>
    <scope>NUCLEOTIDE SEQUENCE</scope>
    <source>
        <strain evidence="5">BOTRYCO-1</strain>
    </source>
</reference>
<dbReference type="Gene3D" id="3.40.50.1700">
    <property type="entry name" value="Glycoside hydrolase family 3 C-terminal domain"/>
    <property type="match status" value="1"/>
</dbReference>
<evidence type="ECO:0000256" key="1">
    <source>
        <dbReference type="ARBA" id="ARBA00022801"/>
    </source>
</evidence>
<sequence>MPIKEAFSAQPALTVPPPLNRGERPVDVTRWPKPHTTTQIDMGLEDLIEKQLAQMTLPQKVAQIIQADIASITPEEAKQYHIGAILNGGNSAPASQMDATAQQWLDLVDSFWSYEEDQYPIPIVFGTDAVHGHSNIAGATIFPHNINLGATRDQALVTSVGVATAREIAVTGMDWTFSPTLAVAQDLRWGRTYEAFSCDPALVGELGGALIRGLQGTPGHEDFLGDDKVGCAAKHFLGDGGTKNGRDQGETDCDEDKLIAVHAMPYVKAIEAGVVSVMASFSSWGGQGMHGRRDLLSDVLKRHWRFDGLVAGDWNGHGQLPGCSPSFAPQSLLAGLDMYMAPDSWQGLLASTIQAVEENPAWLPRLDDAVKRMLRFKARLKLATKGRPSQRSLAGRFDLLACDTHRQIARKAVRASAVLLKNAHQFLPLSRDQRILVCGRGANRLDLACGGWTLSWQGGGDLAASFPKSQTFLAGVRAHMGADNAKLDFAENGQWVEKPDVAIIVLAEEPYAEFRGDCDSLDYRPGDLDDYHLIQRLKDQGIGVVTILYSGRPLWINPALNASDAFVAAFLPGTEAGALADLLFGTVQGERIDFSGQLPFPWPAFGDQFDVCSPSPSRPPLFPLGYGLTLKDRSSWKKIHEVAGRVSKDPCRIFDRGVAQGDWQFSLCDHAGQGGAIKVLTGRGVKALGGGLHVKAIDYGQQENAISGAWRAKAQLIFEYHSQGEIAVDLRRESNAGYGLCLSGLMEQGESLRLALLGAWSGLDETAMAFFLPLSGAVRQGDTFVIALKQFENLGIDLKLVRFLVIAGEAGASLTLAKAIIAPVTAGVV</sequence>
<feature type="domain" description="Glycoside hydrolase family 3 N-terminal" evidence="3">
    <location>
        <begin position="56"/>
        <end position="375"/>
    </location>
</feature>
<proteinExistence type="predicted"/>
<reference evidence="5" key="2">
    <citation type="journal article" date="2023" name="ISME Commun">
        <title>Characterization of a bloom-associated alphaproteobacterial lineage, 'Candidatus Phycosocius': insights into freshwater algal-bacterial interactions.</title>
        <authorList>
            <person name="Tanabe Y."/>
            <person name="Yamaguchi H."/>
            <person name="Yoshida M."/>
            <person name="Kai A."/>
            <person name="Okazaki Y."/>
        </authorList>
    </citation>
    <scope>NUCLEOTIDE SEQUENCE</scope>
    <source>
        <strain evidence="5">BOTRYCO-1</strain>
    </source>
</reference>
<evidence type="ECO:0000256" key="2">
    <source>
        <dbReference type="SAM" id="MobiDB-lite"/>
    </source>
</evidence>
<dbReference type="Proteomes" id="UP001161064">
    <property type="component" value="Unassembled WGS sequence"/>
</dbReference>
<dbReference type="EMBL" id="BPFZ01000014">
    <property type="protein sequence ID" value="GIU67795.1"/>
    <property type="molecule type" value="Genomic_DNA"/>
</dbReference>
<dbReference type="PANTHER" id="PTHR30620:SF77">
    <property type="entry name" value="LYSOSOMAL BETA GLUCOSIDASE-LIKE"/>
    <property type="match status" value="1"/>
</dbReference>
<organism evidence="5 6">
    <name type="scientific">Candidatus Phycosocius spiralis</name>
    <dbReference type="NCBI Taxonomy" id="2815099"/>
    <lineage>
        <taxon>Bacteria</taxon>
        <taxon>Pseudomonadati</taxon>
        <taxon>Pseudomonadota</taxon>
        <taxon>Alphaproteobacteria</taxon>
        <taxon>Caulobacterales</taxon>
        <taxon>Caulobacterales incertae sedis</taxon>
        <taxon>Candidatus Phycosocius</taxon>
    </lineage>
</organism>
<dbReference type="Gene3D" id="3.20.20.300">
    <property type="entry name" value="Glycoside hydrolase, family 3, N-terminal domain"/>
    <property type="match status" value="1"/>
</dbReference>
<keyword evidence="1" id="KW-0378">Hydrolase</keyword>
<dbReference type="Pfam" id="PF00933">
    <property type="entry name" value="Glyco_hydro_3"/>
    <property type="match status" value="1"/>
</dbReference>
<evidence type="ECO:0000313" key="6">
    <source>
        <dbReference type="Proteomes" id="UP001161064"/>
    </source>
</evidence>
<dbReference type="InterPro" id="IPR002772">
    <property type="entry name" value="Glyco_hydro_3_C"/>
</dbReference>